<evidence type="ECO:0000313" key="10">
    <source>
        <dbReference type="EMBL" id="MDT2516988.1"/>
    </source>
</evidence>
<sequence length="202" mass="23600">MTHTFTFFLLNKIQAKKYMTEDEYENVAYSLEIFLINIFKTVQVYVIAYLLGVLFETFIMNLPYVLLRWHAGGWHAKSTINCSIFGITTFVGIPFILQKMDFSLSFFWMTILSLVILCCVLLYAPADTEKNPLVSVSERKRKRIFSFLSALLAIFIAVFFVNNEIGTLMITGLFVEIIMIHPLFYKLNKRSYKNYENYQVQP</sequence>
<dbReference type="EMBL" id="JARPWH010000160">
    <property type="protein sequence ID" value="MDT2404991.1"/>
    <property type="molecule type" value="Genomic_DNA"/>
</dbReference>
<evidence type="ECO:0000256" key="1">
    <source>
        <dbReference type="ARBA" id="ARBA00022475"/>
    </source>
</evidence>
<reference evidence="9 15" key="3">
    <citation type="submission" date="2023-03" db="EMBL/GenBank/DDBJ databases">
        <authorList>
            <person name="Shen W."/>
            <person name="Cai J."/>
        </authorList>
    </citation>
    <scope>NUCLEOTIDE SEQUENCE</scope>
    <source>
        <strain evidence="9">P33-2</strain>
        <strain evidence="10 15">Y2</strain>
    </source>
</reference>
<keyword evidence="4 8" id="KW-0812">Transmembrane</keyword>
<evidence type="ECO:0000313" key="9">
    <source>
        <dbReference type="EMBL" id="MDT2404991.1"/>
    </source>
</evidence>
<evidence type="ECO:0000313" key="15">
    <source>
        <dbReference type="Proteomes" id="UP001264335"/>
    </source>
</evidence>
<evidence type="ECO:0000256" key="7">
    <source>
        <dbReference type="ARBA" id="ARBA00023136"/>
    </source>
</evidence>
<gene>
    <name evidence="12" type="ORF">AUF17_01425</name>
    <name evidence="11" type="ORF">EK398_00345</name>
    <name evidence="9" type="ORF">P7D43_21715</name>
    <name evidence="10" type="ORF">P7D79_22445</name>
</gene>
<dbReference type="Proteomes" id="UP001260773">
    <property type="component" value="Unassembled WGS sequence"/>
</dbReference>
<proteinExistence type="inferred from homology"/>
<evidence type="ECO:0000256" key="3">
    <source>
        <dbReference type="ARBA" id="ARBA00022670"/>
    </source>
</evidence>
<reference evidence="12 14" key="1">
    <citation type="submission" date="2017-10" db="EMBL/GenBank/DDBJ databases">
        <title>FDA dAtabase for Regulatory Grade micrObial Sequences (FDA-ARGOS): Supporting development and validation of Infectious Disease Dx tests.</title>
        <authorList>
            <person name="Campos J."/>
            <person name="Goldberg B."/>
            <person name="Tallon L.J."/>
            <person name="Sadzewicz L."/>
            <person name="Sengamalay N."/>
            <person name="Ott S."/>
            <person name="Godinez A."/>
            <person name="Nagaraj S."/>
            <person name="Vyas G."/>
            <person name="Aluvathingal J."/>
            <person name="Nadendla S."/>
            <person name="Geyer C."/>
            <person name="Nandy P."/>
            <person name="Hobson J."/>
            <person name="Sichtig H."/>
        </authorList>
    </citation>
    <scope>NUCLEOTIDE SEQUENCE [LARGE SCALE GENOMIC DNA]</scope>
    <source>
        <strain evidence="12 14">FDAARGOS_185</strain>
    </source>
</reference>
<dbReference type="EC" id="3.4.-.-" evidence="8"/>
<dbReference type="EMBL" id="PDXQ01000001">
    <property type="protein sequence ID" value="TRZ32809.1"/>
    <property type="molecule type" value="Genomic_DNA"/>
</dbReference>
<keyword evidence="2 8" id="KW-0673">Quorum sensing</keyword>
<dbReference type="Proteomes" id="UP001264335">
    <property type="component" value="Unassembled WGS sequence"/>
</dbReference>
<keyword evidence="1 8" id="KW-1003">Cell membrane</keyword>
<evidence type="ECO:0000313" key="11">
    <source>
        <dbReference type="EMBL" id="RVU93430.1"/>
    </source>
</evidence>
<reference evidence="11 13" key="2">
    <citation type="submission" date="2018-12" db="EMBL/GenBank/DDBJ databases">
        <title>A novel vanA-carrying plasmid in a clinical isolate of Enterococcus avium.</title>
        <authorList>
            <person name="Bernasconi O.J."/>
            <person name="Luzzaro F."/>
            <person name="Endimiani A."/>
        </authorList>
    </citation>
    <scope>NUCLEOTIDE SEQUENCE [LARGE SCALE GENOMIC DNA]</scope>
    <source>
        <strain evidence="11 13">LC0559/18</strain>
    </source>
</reference>
<evidence type="ECO:0000256" key="4">
    <source>
        <dbReference type="ARBA" id="ARBA00022692"/>
    </source>
</evidence>
<organism evidence="11 13">
    <name type="scientific">Enterococcus avium</name>
    <name type="common">Streptococcus avium</name>
    <dbReference type="NCBI Taxonomy" id="33945"/>
    <lineage>
        <taxon>Bacteria</taxon>
        <taxon>Bacillati</taxon>
        <taxon>Bacillota</taxon>
        <taxon>Bacilli</taxon>
        <taxon>Lactobacillales</taxon>
        <taxon>Enterococcaceae</taxon>
        <taxon>Enterococcus</taxon>
    </lineage>
</organism>
<dbReference type="HAMAP" id="MF_00784">
    <property type="entry name" value="AgrB"/>
    <property type="match status" value="1"/>
</dbReference>
<dbReference type="EMBL" id="RYZS01000001">
    <property type="protein sequence ID" value="RVU93430.1"/>
    <property type="molecule type" value="Genomic_DNA"/>
</dbReference>
<keyword evidence="7 8" id="KW-0472">Membrane</keyword>
<dbReference type="GO" id="GO:0006508">
    <property type="term" value="P:proteolysis"/>
    <property type="evidence" value="ECO:0007669"/>
    <property type="project" value="UniProtKB-KW"/>
</dbReference>
<keyword evidence="5 8" id="KW-0378">Hydrolase</keyword>
<keyword evidence="6 8" id="KW-1133">Transmembrane helix</keyword>
<dbReference type="RefSeq" id="WP_048718521.1">
    <property type="nucleotide sequence ID" value="NZ_CAAKNX010000064.1"/>
</dbReference>
<dbReference type="GO" id="GO:0008233">
    <property type="term" value="F:peptidase activity"/>
    <property type="evidence" value="ECO:0007669"/>
    <property type="project" value="UniProtKB-UniRule"/>
</dbReference>
<feature type="transmembrane region" description="Helical" evidence="8">
    <location>
        <begin position="103"/>
        <end position="124"/>
    </location>
</feature>
<dbReference type="Proteomes" id="UP000316316">
    <property type="component" value="Unassembled WGS sequence"/>
</dbReference>
<feature type="transmembrane region" description="Helical" evidence="8">
    <location>
        <begin position="44"/>
        <end position="67"/>
    </location>
</feature>
<dbReference type="SMART" id="SM00793">
    <property type="entry name" value="AgrB"/>
    <property type="match status" value="1"/>
</dbReference>
<dbReference type="GO" id="GO:0009372">
    <property type="term" value="P:quorum sensing"/>
    <property type="evidence" value="ECO:0007669"/>
    <property type="project" value="UniProtKB-UniRule"/>
</dbReference>
<comment type="subcellular location">
    <subcellularLocation>
        <location evidence="8">Cell membrane</location>
        <topology evidence="8">Multi-pass membrane protein</topology>
    </subcellularLocation>
</comment>
<evidence type="ECO:0000256" key="6">
    <source>
        <dbReference type="ARBA" id="ARBA00022989"/>
    </source>
</evidence>
<protein>
    <recommendedName>
        <fullName evidence="8">Putative AgrB-like protein</fullName>
        <ecNumber evidence="8">3.4.-.-</ecNumber>
    </recommendedName>
</protein>
<comment type="similarity">
    <text evidence="8">Belongs to the AgrB family.</text>
</comment>
<name>A0A2N8PYZ1_ENTAV</name>
<feature type="transmembrane region" description="Helical" evidence="8">
    <location>
        <begin position="144"/>
        <end position="161"/>
    </location>
</feature>
<dbReference type="InterPro" id="IPR006741">
    <property type="entry name" value="AgrB"/>
</dbReference>
<comment type="function">
    <text evidence="8">May be involved in the proteolytic processing of a quorum sensing system signal molecule precursor.</text>
</comment>
<evidence type="ECO:0000256" key="8">
    <source>
        <dbReference type="HAMAP-Rule" id="MF_00784"/>
    </source>
</evidence>
<dbReference type="GO" id="GO:0005886">
    <property type="term" value="C:plasma membrane"/>
    <property type="evidence" value="ECO:0007669"/>
    <property type="project" value="UniProtKB-SubCell"/>
</dbReference>
<dbReference type="Pfam" id="PF04647">
    <property type="entry name" value="AgrB"/>
    <property type="match status" value="1"/>
</dbReference>
<accession>A0A2N8PYZ1</accession>
<feature type="transmembrane region" description="Helical" evidence="8">
    <location>
        <begin position="167"/>
        <end position="185"/>
    </location>
</feature>
<evidence type="ECO:0000256" key="5">
    <source>
        <dbReference type="ARBA" id="ARBA00022801"/>
    </source>
</evidence>
<evidence type="ECO:0000313" key="13">
    <source>
        <dbReference type="Proteomes" id="UP000288388"/>
    </source>
</evidence>
<feature type="transmembrane region" description="Helical" evidence="8">
    <location>
        <begin position="79"/>
        <end position="97"/>
    </location>
</feature>
<evidence type="ECO:0000313" key="12">
    <source>
        <dbReference type="EMBL" id="TRZ32809.1"/>
    </source>
</evidence>
<dbReference type="EMBL" id="JARPWY010000130">
    <property type="protein sequence ID" value="MDT2516988.1"/>
    <property type="molecule type" value="Genomic_DNA"/>
</dbReference>
<evidence type="ECO:0000313" key="14">
    <source>
        <dbReference type="Proteomes" id="UP000316316"/>
    </source>
</evidence>
<dbReference type="AlphaFoldDB" id="A0A2N8PYZ1"/>
<evidence type="ECO:0000256" key="2">
    <source>
        <dbReference type="ARBA" id="ARBA00022654"/>
    </source>
</evidence>
<dbReference type="Proteomes" id="UP000288388">
    <property type="component" value="Unassembled WGS sequence"/>
</dbReference>
<comment type="caution">
    <text evidence="11">The sequence shown here is derived from an EMBL/GenBank/DDBJ whole genome shotgun (WGS) entry which is preliminary data.</text>
</comment>
<keyword evidence="3 8" id="KW-0645">Protease</keyword>